<dbReference type="Proteomes" id="UP000249340">
    <property type="component" value="Chromosome"/>
</dbReference>
<name>A0A345SYW2_9ACTN</name>
<evidence type="ECO:0000259" key="6">
    <source>
        <dbReference type="Pfam" id="PF19190"/>
    </source>
</evidence>
<feature type="compositionally biased region" description="Basic and acidic residues" evidence="5">
    <location>
        <begin position="309"/>
        <end position="318"/>
    </location>
</feature>
<reference evidence="7" key="1">
    <citation type="submission" date="2018-07" db="EMBL/GenBank/DDBJ databases">
        <authorList>
            <person name="Batra D."/>
            <person name="Gulvik C.A."/>
        </authorList>
    </citation>
    <scope>NUCLEOTIDE SEQUENCE</scope>
    <source>
        <strain evidence="7">DSM 106435</strain>
    </source>
</reference>
<dbReference type="PANTHER" id="PTHR43133">
    <property type="entry name" value="RNA POLYMERASE ECF-TYPE SIGMA FACTO"/>
    <property type="match status" value="1"/>
</dbReference>
<dbReference type="EMBL" id="CP031264">
    <property type="protein sequence ID" value="AXI78917.1"/>
    <property type="molecule type" value="Genomic_DNA"/>
</dbReference>
<keyword evidence="3" id="KW-0238">DNA-binding</keyword>
<feature type="region of interest" description="Disordered" evidence="5">
    <location>
        <begin position="424"/>
        <end position="446"/>
    </location>
</feature>
<keyword evidence="8" id="KW-1185">Reference proteome</keyword>
<proteinExistence type="predicted"/>
<feature type="compositionally biased region" description="Pro residues" evidence="5">
    <location>
        <begin position="612"/>
        <end position="625"/>
    </location>
</feature>
<dbReference type="GO" id="GO:0016987">
    <property type="term" value="F:sigma factor activity"/>
    <property type="evidence" value="ECO:0007669"/>
    <property type="project" value="UniProtKB-KW"/>
</dbReference>
<feature type="compositionally biased region" description="Pro residues" evidence="5">
    <location>
        <begin position="594"/>
        <end position="604"/>
    </location>
</feature>
<protein>
    <submittedName>
        <fullName evidence="7">Sigma-70 family RNA polymerase sigma factor</fullName>
    </submittedName>
</protein>
<evidence type="ECO:0000256" key="3">
    <source>
        <dbReference type="ARBA" id="ARBA00023125"/>
    </source>
</evidence>
<dbReference type="InterPro" id="IPR024361">
    <property type="entry name" value="BACON"/>
</dbReference>
<keyword evidence="1" id="KW-0805">Transcription regulation</keyword>
<evidence type="ECO:0000256" key="5">
    <source>
        <dbReference type="SAM" id="MobiDB-lite"/>
    </source>
</evidence>
<feature type="domain" description="BACON" evidence="6">
    <location>
        <begin position="492"/>
        <end position="547"/>
    </location>
</feature>
<dbReference type="GO" id="GO:0006352">
    <property type="term" value="P:DNA-templated transcription initiation"/>
    <property type="evidence" value="ECO:0007669"/>
    <property type="project" value="InterPro"/>
</dbReference>
<dbReference type="SUPFAM" id="SSF88946">
    <property type="entry name" value="Sigma2 domain of RNA polymerase sigma factors"/>
    <property type="match status" value="1"/>
</dbReference>
<keyword evidence="4" id="KW-0804">Transcription</keyword>
<organism evidence="7 8">
    <name type="scientific">Peterkaempfera bronchialis</name>
    <dbReference type="NCBI Taxonomy" id="2126346"/>
    <lineage>
        <taxon>Bacteria</taxon>
        <taxon>Bacillati</taxon>
        <taxon>Actinomycetota</taxon>
        <taxon>Actinomycetes</taxon>
        <taxon>Kitasatosporales</taxon>
        <taxon>Streptomycetaceae</taxon>
        <taxon>Peterkaempfera</taxon>
    </lineage>
</organism>
<dbReference type="InterPro" id="IPR039425">
    <property type="entry name" value="RNA_pol_sigma-70-like"/>
</dbReference>
<dbReference type="AlphaFoldDB" id="A0A345SYW2"/>
<dbReference type="OrthoDB" id="3492533at2"/>
<sequence length="644" mass="64506">MERPEEAYTRQVDGLFTYCLSVLCDHDAALAAVRSVHEMAVRHHDRLRDPGLLRAWLYSLARYACLLRLEDAAERPGHEPGGASGGEPGPGVGQAQGGPPPLTAAQQQERRARLAVLAWPEAAGTTPQQREALELAVRHGLASGEVAAVLGLAPEDASVLLRQAACEVERTRMALLVLAAADCPELDRLGSGRTGPEDGGMLLGPALRRELVHHVDDCPTCRGTAEGAAAGGPWPGTEVLRAGGPAGLALPLVPAPAAALAGTAGAAFLAGASAGRRARGGRRVRAYGASGGLVRGRAHPPAEPTAGPRFDRQGFPRHRADSPDLAVMLRNRAVTTTVLAAVLAAPVAALWVAHRGGDGAGGPAAVSAVRVDTPSGAYGYGGGSGPAGGYGGGHGGQYGAAGGTAVGALRPESAAGRDTARMFGPMSSRSGTTPLAAGETSPPAVPSPAAAVGLPIPVAAASPGAAVPSAPVTESPSAGRLEVSASEYGSRTVVTLTNSGGSSVFWRAVSDAAWLRLSRDSGALEPGQRITVIVTVDADRVPHGHWTAHIALQPSETVVTLEGHGRRHGGHGGPHPSPSGPPRSDGPGSSQGPGPQPSQSPPSGGPTGGPGPSSPPPPSPSPSSPEPSQQPSGTVSPGPSSNTG</sequence>
<feature type="region of interest" description="Disordered" evidence="5">
    <location>
        <begin position="561"/>
        <end position="644"/>
    </location>
</feature>
<feature type="compositionally biased region" description="Low complexity" evidence="5">
    <location>
        <begin position="582"/>
        <end position="593"/>
    </location>
</feature>
<accession>A0A345SYW2</accession>
<dbReference type="PANTHER" id="PTHR43133:SF8">
    <property type="entry name" value="RNA POLYMERASE SIGMA FACTOR HI_1459-RELATED"/>
    <property type="match status" value="1"/>
</dbReference>
<dbReference type="InterPro" id="IPR013325">
    <property type="entry name" value="RNA_pol_sigma_r2"/>
</dbReference>
<feature type="region of interest" description="Disordered" evidence="5">
    <location>
        <begin position="292"/>
        <end position="318"/>
    </location>
</feature>
<dbReference type="Gene3D" id="1.20.140.160">
    <property type="match status" value="1"/>
</dbReference>
<reference evidence="7" key="2">
    <citation type="journal article" date="2019" name="Int. J. Syst. Evol. Microbiol.">
        <title>Streptacidiphilus bronchialis sp. nov., a ciprofloxacin-resistant bacterium from a human clinical specimen; reclassification of Streptomyces griseoplanus as Streptacidiphilus griseoplanus comb. nov. and emended description of the genus Streptacidiphilus.</title>
        <authorList>
            <person name="Nouioui I."/>
            <person name="Klenk H.P."/>
            <person name="Igual J.M."/>
            <person name="Gulvik C.A."/>
            <person name="Lasker B.A."/>
            <person name="McQuiston J.R."/>
        </authorList>
    </citation>
    <scope>NUCLEOTIDE SEQUENCE</scope>
    <source>
        <strain evidence="7">DSM 106435</strain>
    </source>
</reference>
<gene>
    <name evidence="7" type="ORF">C7M71_017360</name>
</gene>
<keyword evidence="2" id="KW-0731">Sigma factor</keyword>
<evidence type="ECO:0000313" key="7">
    <source>
        <dbReference type="EMBL" id="AXI78917.1"/>
    </source>
</evidence>
<feature type="compositionally biased region" description="Gly residues" evidence="5">
    <location>
        <begin position="79"/>
        <end position="96"/>
    </location>
</feature>
<dbReference type="Pfam" id="PF19190">
    <property type="entry name" value="BACON_2"/>
    <property type="match status" value="1"/>
</dbReference>
<dbReference type="KEGG" id="stri:C7M71_017360"/>
<feature type="region of interest" description="Disordered" evidence="5">
    <location>
        <begin position="75"/>
        <end position="107"/>
    </location>
</feature>
<evidence type="ECO:0000256" key="4">
    <source>
        <dbReference type="ARBA" id="ARBA00023163"/>
    </source>
</evidence>
<evidence type="ECO:0000256" key="1">
    <source>
        <dbReference type="ARBA" id="ARBA00023015"/>
    </source>
</evidence>
<dbReference type="GO" id="GO:0003677">
    <property type="term" value="F:DNA binding"/>
    <property type="evidence" value="ECO:0007669"/>
    <property type="project" value="UniProtKB-KW"/>
</dbReference>
<evidence type="ECO:0000313" key="8">
    <source>
        <dbReference type="Proteomes" id="UP000249340"/>
    </source>
</evidence>
<feature type="compositionally biased region" description="Polar residues" evidence="5">
    <location>
        <begin position="634"/>
        <end position="644"/>
    </location>
</feature>
<evidence type="ECO:0000256" key="2">
    <source>
        <dbReference type="ARBA" id="ARBA00023082"/>
    </source>
</evidence>